<evidence type="ECO:0000259" key="4">
    <source>
        <dbReference type="PROSITE" id="PS50106"/>
    </source>
</evidence>
<feature type="region of interest" description="Disordered" evidence="3">
    <location>
        <begin position="1342"/>
        <end position="1361"/>
    </location>
</feature>
<dbReference type="InterPro" id="IPR050614">
    <property type="entry name" value="Synaptic_Scaffolding_LAP-MAGUK"/>
</dbReference>
<gene>
    <name evidence="5" type="ORF">WR25_03350</name>
</gene>
<dbReference type="Pfam" id="PF00560">
    <property type="entry name" value="LRR_1"/>
    <property type="match status" value="1"/>
</dbReference>
<feature type="region of interest" description="Disordered" evidence="3">
    <location>
        <begin position="1096"/>
        <end position="1182"/>
    </location>
</feature>
<evidence type="ECO:0000256" key="2">
    <source>
        <dbReference type="ARBA" id="ARBA00022737"/>
    </source>
</evidence>
<dbReference type="Gene3D" id="3.80.10.10">
    <property type="entry name" value="Ribonuclease Inhibitor"/>
    <property type="match status" value="2"/>
</dbReference>
<accession>A0A2A2L3S9</accession>
<feature type="compositionally biased region" description="Polar residues" evidence="3">
    <location>
        <begin position="853"/>
        <end position="867"/>
    </location>
</feature>
<dbReference type="PANTHER" id="PTHR23119:SF44">
    <property type="entry name" value="PROTEIN LAP4"/>
    <property type="match status" value="1"/>
</dbReference>
<organism evidence="5 6">
    <name type="scientific">Diploscapter pachys</name>
    <dbReference type="NCBI Taxonomy" id="2018661"/>
    <lineage>
        <taxon>Eukaryota</taxon>
        <taxon>Metazoa</taxon>
        <taxon>Ecdysozoa</taxon>
        <taxon>Nematoda</taxon>
        <taxon>Chromadorea</taxon>
        <taxon>Rhabditida</taxon>
        <taxon>Rhabditina</taxon>
        <taxon>Rhabditomorpha</taxon>
        <taxon>Rhabditoidea</taxon>
        <taxon>Rhabditidae</taxon>
        <taxon>Diploscapter</taxon>
    </lineage>
</organism>
<feature type="compositionally biased region" description="Low complexity" evidence="3">
    <location>
        <begin position="1265"/>
        <end position="1277"/>
    </location>
</feature>
<feature type="compositionally biased region" description="Low complexity" evidence="3">
    <location>
        <begin position="1112"/>
        <end position="1128"/>
    </location>
</feature>
<feature type="compositionally biased region" description="Low complexity" evidence="3">
    <location>
        <begin position="868"/>
        <end position="880"/>
    </location>
</feature>
<feature type="compositionally biased region" description="Basic and acidic residues" evidence="3">
    <location>
        <begin position="1323"/>
        <end position="1332"/>
    </location>
</feature>
<dbReference type="PROSITE" id="PS51450">
    <property type="entry name" value="LRR"/>
    <property type="match status" value="4"/>
</dbReference>
<dbReference type="SMART" id="SM00369">
    <property type="entry name" value="LRR_TYP"/>
    <property type="match status" value="12"/>
</dbReference>
<dbReference type="SUPFAM" id="SSF50156">
    <property type="entry name" value="PDZ domain-like"/>
    <property type="match status" value="4"/>
</dbReference>
<dbReference type="Pfam" id="PF13855">
    <property type="entry name" value="LRR_8"/>
    <property type="match status" value="1"/>
</dbReference>
<keyword evidence="1" id="KW-0433">Leucine-rich repeat</keyword>
<dbReference type="InterPro" id="IPR001611">
    <property type="entry name" value="Leu-rich_rpt"/>
</dbReference>
<dbReference type="Gene3D" id="2.30.42.10">
    <property type="match status" value="4"/>
</dbReference>
<keyword evidence="6" id="KW-1185">Reference proteome</keyword>
<dbReference type="EMBL" id="LIAE01007228">
    <property type="protein sequence ID" value="PAV80793.1"/>
    <property type="molecule type" value="Genomic_DNA"/>
</dbReference>
<feature type="domain" description="PDZ" evidence="4">
    <location>
        <begin position="751"/>
        <end position="834"/>
    </location>
</feature>
<feature type="compositionally biased region" description="Polar residues" evidence="3">
    <location>
        <begin position="881"/>
        <end position="902"/>
    </location>
</feature>
<dbReference type="GO" id="GO:0043113">
    <property type="term" value="P:receptor clustering"/>
    <property type="evidence" value="ECO:0007669"/>
    <property type="project" value="TreeGrafter"/>
</dbReference>
<feature type="domain" description="PDZ" evidence="4">
    <location>
        <begin position="907"/>
        <end position="997"/>
    </location>
</feature>
<dbReference type="InterPro" id="IPR032675">
    <property type="entry name" value="LRR_dom_sf"/>
</dbReference>
<dbReference type="InterPro" id="IPR003591">
    <property type="entry name" value="Leu-rich_rpt_typical-subtyp"/>
</dbReference>
<dbReference type="InterPro" id="IPR055414">
    <property type="entry name" value="LRR_R13L4/SHOC2-like"/>
</dbReference>
<feature type="compositionally biased region" description="Low complexity" evidence="3">
    <location>
        <begin position="837"/>
        <end position="852"/>
    </location>
</feature>
<dbReference type="FunFam" id="3.80.10.10:FF:000779">
    <property type="entry name" value="Probable inactive serine/threonine-protein kinase DDB_G0278909"/>
    <property type="match status" value="1"/>
</dbReference>
<dbReference type="SUPFAM" id="SSF52058">
    <property type="entry name" value="L domain-like"/>
    <property type="match status" value="2"/>
</dbReference>
<keyword evidence="2" id="KW-0677">Repeat</keyword>
<dbReference type="PROSITE" id="PS50106">
    <property type="entry name" value="PDZ"/>
    <property type="match status" value="4"/>
</dbReference>
<dbReference type="GO" id="GO:0098609">
    <property type="term" value="P:cell-cell adhesion"/>
    <property type="evidence" value="ECO:0007669"/>
    <property type="project" value="TreeGrafter"/>
</dbReference>
<evidence type="ECO:0000313" key="6">
    <source>
        <dbReference type="Proteomes" id="UP000218231"/>
    </source>
</evidence>
<dbReference type="Pfam" id="PF23598">
    <property type="entry name" value="LRR_14"/>
    <property type="match status" value="1"/>
</dbReference>
<feature type="compositionally biased region" description="Basic and acidic residues" evidence="3">
    <location>
        <begin position="451"/>
        <end position="467"/>
    </location>
</feature>
<feature type="region of interest" description="Disordered" evidence="3">
    <location>
        <begin position="1227"/>
        <end position="1332"/>
    </location>
</feature>
<dbReference type="GO" id="GO:0098887">
    <property type="term" value="P:neurotransmitter receptor transport, endosome to postsynaptic membrane"/>
    <property type="evidence" value="ECO:0007669"/>
    <property type="project" value="TreeGrafter"/>
</dbReference>
<protein>
    <recommendedName>
        <fullName evidence="4">PDZ domain-containing protein</fullName>
    </recommendedName>
</protein>
<dbReference type="SMART" id="SM00228">
    <property type="entry name" value="PDZ"/>
    <property type="match status" value="4"/>
</dbReference>
<evidence type="ECO:0000256" key="1">
    <source>
        <dbReference type="ARBA" id="ARBA00022614"/>
    </source>
</evidence>
<dbReference type="PANTHER" id="PTHR23119">
    <property type="entry name" value="DISCS LARGE"/>
    <property type="match status" value="1"/>
</dbReference>
<feature type="compositionally biased region" description="Polar residues" evidence="3">
    <location>
        <begin position="1100"/>
        <end position="1110"/>
    </location>
</feature>
<feature type="compositionally biased region" description="Polar residues" evidence="3">
    <location>
        <begin position="1155"/>
        <end position="1181"/>
    </location>
</feature>
<dbReference type="OrthoDB" id="2187496at2759"/>
<evidence type="ECO:0000313" key="5">
    <source>
        <dbReference type="EMBL" id="PAV80793.1"/>
    </source>
</evidence>
<evidence type="ECO:0000256" key="3">
    <source>
        <dbReference type="SAM" id="MobiDB-lite"/>
    </source>
</evidence>
<dbReference type="SMART" id="SM00364">
    <property type="entry name" value="LRR_BAC"/>
    <property type="match status" value="7"/>
</dbReference>
<sequence length="1514" mass="164570">MPSFFCLPLACNRQIDSLDRRQNNLQQVPHDIERYRSLEELLLAMNHIKELPKPLFRLPRLRLLDLSDNDIYCVPPEIANLANLVELNLSRNDISDLPEQLKECKQLMVLDLSSNPITRLPDTIAQCTQLTQLSLNDVSLTQLPADIGSLANLRSLEVRENLIRQLPPSISRLAKLQVLDLGQNEIDHLPADMGTLESLRELYVDANDLETLPDQITHCRLLEQLDVSENKLASLPHEFGDLVNLTDVNVSQNCLQALPSSMGRLKKLAILKVDRNAITALTSSIGNCESLTECFLTDNLLAEIPSSIGNLKQLKNLNLDKNQLSTIPASIGNCISLSVLSLRENKIAELPMDVGKCENLTVLDLCSNKLSYLPFTINVLYKLQALWLSENQSQAMLKLQQDRDPRTGVKVLTCYLLPQQSVQSTGPEKGQSRSFLGGPKVHFPDQESTVDEEKMPIGQFERHDTPHPKPQAGSIDGHVIHHDGQQPDSIALHKKSSTSSVTSPANALPQPAPRSAMKYQNVPPTQYDPEPSQRQPSSSNPVPNPTQSRTHATTNDMERVVAFVDDTIETSQSGTKLKRINTPHYKGVRGALPTDKYLQKDVRTSSRTIAGVEAQVKTIVIRRDQKGELGLSIAGGKESTPYKEGDNGLFVSKLVPGGPAQNAGLKLGDKLIRVDDTSVSNSTHDQAVTAMKRASERVELTVLRLEDSNQTNASSHDISGAFKASPEHTADLSFVSDAGDLSSGVSREKVSVTLRRDPSGSPGFTVAGGVGSGRDGIYVSHITPGGSADRQKLMVGDKVISINGTTMKGVRHDQAVALLTGHPQEDVYLVVQRDRPSLSSPLPSTPVIPSTVNGTSSKSPPSQNLPYTSASSASGASSTSNLKRTTSASVPLNQLGDTTSWDGKTETVDLHKEGRALGLSIVGGIDHSSHPFGVNSPGVFISKIASQSPADKCGRLRIGDRILRVNGRDVSKAPHLTAVEALKSSGTKVTLMVTHDPQPSGLREVFLRREIPHGQLGMSIHGGVGCKENPEDDTDEGIFIQKVDLNTVAEHAGLIQGQRIIEVNGLSLLGCTRNEAADILKRDNDLRLLVCDGYNRKQRTPSSSNVQPMNGSHHSTSSTTHDATPSSSRSTPRVLSPTTPTTSNPPQPVSTSTPNRPTTYSYGSATKEYGTNGNSGNQNGASPIVNLPIHSIINGASERNTIQESTSKIPVRETHIGNFSLNSSLSSEAPVAASSPLPPSSLREKPTPPATAPKPSKIPPPVAPKPQVRAVPPQDQNVPPPQTLDSDNPEKLTFQSKLQKFKVQINDDKVPSPVVVGGGSRAPPEKKRLLSEEDMKKMKEEEAKKMNNSFHQQQQQLSPEKSDEFFEHLLDDSPFPRQPSIIRTKKAENRAIAAGLIQPMDDALNEVERKALEQQRRSEWRAARLKSIDQERNESDAIIERLNLSSALSSIAEDGSTQSRVSPNQKILANEVTEETIEDVDPNTGEKTVTVVQKSLTKKEITFPASTGINFADD</sequence>
<dbReference type="GO" id="GO:0045211">
    <property type="term" value="C:postsynaptic membrane"/>
    <property type="evidence" value="ECO:0007669"/>
    <property type="project" value="TreeGrafter"/>
</dbReference>
<dbReference type="GO" id="GO:0016323">
    <property type="term" value="C:basolateral plasma membrane"/>
    <property type="evidence" value="ECO:0007669"/>
    <property type="project" value="TreeGrafter"/>
</dbReference>
<feature type="domain" description="PDZ" evidence="4">
    <location>
        <begin position="1004"/>
        <end position="1082"/>
    </location>
</feature>
<dbReference type="Pfam" id="PF00595">
    <property type="entry name" value="PDZ"/>
    <property type="match status" value="4"/>
</dbReference>
<feature type="domain" description="PDZ" evidence="4">
    <location>
        <begin position="618"/>
        <end position="706"/>
    </location>
</feature>
<dbReference type="GO" id="GO:0045197">
    <property type="term" value="P:establishment or maintenance of epithelial cell apical/basal polarity"/>
    <property type="evidence" value="ECO:0007669"/>
    <property type="project" value="TreeGrafter"/>
</dbReference>
<proteinExistence type="predicted"/>
<feature type="region of interest" description="Disordered" evidence="3">
    <location>
        <begin position="837"/>
        <end position="904"/>
    </location>
</feature>
<dbReference type="GO" id="GO:0098968">
    <property type="term" value="P:neurotransmitter receptor transport postsynaptic membrane to endosome"/>
    <property type="evidence" value="ECO:0007669"/>
    <property type="project" value="TreeGrafter"/>
</dbReference>
<feature type="compositionally biased region" description="Polar residues" evidence="3">
    <location>
        <begin position="532"/>
        <end position="555"/>
    </location>
</feature>
<dbReference type="STRING" id="2018661.A0A2A2L3S9"/>
<dbReference type="GO" id="GO:0005912">
    <property type="term" value="C:adherens junction"/>
    <property type="evidence" value="ECO:0007669"/>
    <property type="project" value="TreeGrafter"/>
</dbReference>
<feature type="compositionally biased region" description="Pro residues" evidence="3">
    <location>
        <begin position="1247"/>
        <end position="1264"/>
    </location>
</feature>
<dbReference type="InterPro" id="IPR001478">
    <property type="entry name" value="PDZ"/>
</dbReference>
<dbReference type="GO" id="GO:0019901">
    <property type="term" value="F:protein kinase binding"/>
    <property type="evidence" value="ECO:0007669"/>
    <property type="project" value="TreeGrafter"/>
</dbReference>
<name>A0A2A2L3S9_9BILA</name>
<dbReference type="Proteomes" id="UP000218231">
    <property type="component" value="Unassembled WGS sequence"/>
</dbReference>
<feature type="compositionally biased region" description="Polar residues" evidence="3">
    <location>
        <begin position="1347"/>
        <end position="1359"/>
    </location>
</feature>
<comment type="caution">
    <text evidence="5">The sequence shown here is derived from an EMBL/GenBank/DDBJ whole genome shotgun (WGS) entry which is preliminary data.</text>
</comment>
<feature type="region of interest" description="Disordered" evidence="3">
    <location>
        <begin position="422"/>
        <end position="556"/>
    </location>
</feature>
<dbReference type="GO" id="GO:0014069">
    <property type="term" value="C:postsynaptic density"/>
    <property type="evidence" value="ECO:0007669"/>
    <property type="project" value="TreeGrafter"/>
</dbReference>
<reference evidence="5 6" key="1">
    <citation type="journal article" date="2017" name="Curr. Biol.">
        <title>Genome architecture and evolution of a unichromosomal asexual nematode.</title>
        <authorList>
            <person name="Fradin H."/>
            <person name="Zegar C."/>
            <person name="Gutwein M."/>
            <person name="Lucas J."/>
            <person name="Kovtun M."/>
            <person name="Corcoran D."/>
            <person name="Baugh L.R."/>
            <person name="Kiontke K."/>
            <person name="Gunsalus K."/>
            <person name="Fitch D.H."/>
            <person name="Piano F."/>
        </authorList>
    </citation>
    <scope>NUCLEOTIDE SEQUENCE [LARGE SCALE GENOMIC DNA]</scope>
    <source>
        <strain evidence="5">PF1309</strain>
    </source>
</reference>
<dbReference type="InterPro" id="IPR036034">
    <property type="entry name" value="PDZ_sf"/>
</dbReference>